<dbReference type="Proteomes" id="UP000046392">
    <property type="component" value="Unplaced"/>
</dbReference>
<proteinExistence type="predicted"/>
<feature type="transmembrane region" description="Helical" evidence="1">
    <location>
        <begin position="48"/>
        <end position="68"/>
    </location>
</feature>
<organism evidence="2 3">
    <name type="scientific">Strongyloides papillosus</name>
    <name type="common">Intestinal threadworm</name>
    <dbReference type="NCBI Taxonomy" id="174720"/>
    <lineage>
        <taxon>Eukaryota</taxon>
        <taxon>Metazoa</taxon>
        <taxon>Ecdysozoa</taxon>
        <taxon>Nematoda</taxon>
        <taxon>Chromadorea</taxon>
        <taxon>Rhabditida</taxon>
        <taxon>Tylenchina</taxon>
        <taxon>Panagrolaimomorpha</taxon>
        <taxon>Strongyloidoidea</taxon>
        <taxon>Strongyloididae</taxon>
        <taxon>Strongyloides</taxon>
    </lineage>
</organism>
<dbReference type="AlphaFoldDB" id="A0A0N5BDJ4"/>
<keyword evidence="1" id="KW-0812">Transmembrane</keyword>
<name>A0A0N5BDJ4_STREA</name>
<reference evidence="3" key="1">
    <citation type="submission" date="2017-02" db="UniProtKB">
        <authorList>
            <consortium name="WormBaseParasite"/>
        </authorList>
    </citation>
    <scope>IDENTIFICATION</scope>
</reference>
<evidence type="ECO:0000313" key="2">
    <source>
        <dbReference type="Proteomes" id="UP000046392"/>
    </source>
</evidence>
<protein>
    <submittedName>
        <fullName evidence="3">Uncharacterized protein</fullName>
    </submittedName>
</protein>
<dbReference type="WBParaSite" id="SPAL_0000407700.1">
    <property type="protein sequence ID" value="SPAL_0000407700.1"/>
    <property type="gene ID" value="SPAL_0000407700"/>
</dbReference>
<sequence length="83" mass="9999">MNDHKYIDYEYSYFDNLTSAEYNDYLKRLFSSMPEFSTVLEQVDIGTIHLILSLSFFIFQLLVFTSFLNKKELFKNTCFHIIF</sequence>
<keyword evidence="1" id="KW-0472">Membrane</keyword>
<evidence type="ECO:0000256" key="1">
    <source>
        <dbReference type="SAM" id="Phobius"/>
    </source>
</evidence>
<keyword evidence="1" id="KW-1133">Transmembrane helix</keyword>
<keyword evidence="2" id="KW-1185">Reference proteome</keyword>
<evidence type="ECO:0000313" key="3">
    <source>
        <dbReference type="WBParaSite" id="SPAL_0000407700.1"/>
    </source>
</evidence>
<accession>A0A0N5BDJ4</accession>